<proteinExistence type="inferred from homology"/>
<keyword evidence="14" id="KW-1185">Reference proteome</keyword>
<dbReference type="InterPro" id="IPR050739">
    <property type="entry name" value="MFP"/>
</dbReference>
<evidence type="ECO:0000259" key="12">
    <source>
        <dbReference type="Pfam" id="PF26002"/>
    </source>
</evidence>
<comment type="similarity">
    <text evidence="2 9">Belongs to the membrane fusion protein (MFP) (TC 8.A.1) family.</text>
</comment>
<evidence type="ECO:0000256" key="7">
    <source>
        <dbReference type="ARBA" id="ARBA00022989"/>
    </source>
</evidence>
<organism evidence="13 14">
    <name type="scientific">Vibrio agarivorans</name>
    <dbReference type="NCBI Taxonomy" id="153622"/>
    <lineage>
        <taxon>Bacteria</taxon>
        <taxon>Pseudomonadati</taxon>
        <taxon>Pseudomonadota</taxon>
        <taxon>Gammaproteobacteria</taxon>
        <taxon>Vibrionales</taxon>
        <taxon>Vibrionaceae</taxon>
        <taxon>Vibrio</taxon>
    </lineage>
</organism>
<dbReference type="InterPro" id="IPR058781">
    <property type="entry name" value="HH_AprE-like"/>
</dbReference>
<dbReference type="Gene3D" id="2.40.30.170">
    <property type="match status" value="1"/>
</dbReference>
<dbReference type="SUPFAM" id="SSF111369">
    <property type="entry name" value="HlyD-like secretion proteins"/>
    <property type="match status" value="1"/>
</dbReference>
<dbReference type="InterPro" id="IPR010129">
    <property type="entry name" value="T1SS_HlyD"/>
</dbReference>
<dbReference type="EMBL" id="JAUEOZ010000001">
    <property type="protein sequence ID" value="MDN2481575.1"/>
    <property type="molecule type" value="Genomic_DNA"/>
</dbReference>
<keyword evidence="10" id="KW-0175">Coiled coil</keyword>
<accession>A0ABT7Y0N5</accession>
<keyword evidence="8 9" id="KW-0472">Membrane</keyword>
<evidence type="ECO:0000256" key="2">
    <source>
        <dbReference type="ARBA" id="ARBA00009477"/>
    </source>
</evidence>
<dbReference type="Gene3D" id="1.10.287.470">
    <property type="entry name" value="Helix hairpin bin"/>
    <property type="match status" value="1"/>
</dbReference>
<keyword evidence="5 9" id="KW-0997">Cell inner membrane</keyword>
<evidence type="ECO:0000313" key="14">
    <source>
        <dbReference type="Proteomes" id="UP001169719"/>
    </source>
</evidence>
<evidence type="ECO:0000256" key="8">
    <source>
        <dbReference type="ARBA" id="ARBA00023136"/>
    </source>
</evidence>
<dbReference type="PANTHER" id="PTHR30386">
    <property type="entry name" value="MEMBRANE FUSION SUBUNIT OF EMRAB-TOLC MULTIDRUG EFFLUX PUMP"/>
    <property type="match status" value="1"/>
</dbReference>
<evidence type="ECO:0000313" key="13">
    <source>
        <dbReference type="EMBL" id="MDN2481575.1"/>
    </source>
</evidence>
<evidence type="ECO:0000256" key="1">
    <source>
        <dbReference type="ARBA" id="ARBA00004377"/>
    </source>
</evidence>
<feature type="domain" description="AprE-like beta-barrel" evidence="12">
    <location>
        <begin position="334"/>
        <end position="422"/>
    </location>
</feature>
<keyword evidence="3 9" id="KW-0813">Transport</keyword>
<dbReference type="Pfam" id="PF25994">
    <property type="entry name" value="HH_AprE"/>
    <property type="match status" value="1"/>
</dbReference>
<dbReference type="Pfam" id="PF26002">
    <property type="entry name" value="Beta-barrel_AprE"/>
    <property type="match status" value="1"/>
</dbReference>
<name>A0ABT7Y0N5_9VIBR</name>
<dbReference type="NCBIfam" id="TIGR01843">
    <property type="entry name" value="type_I_hlyD"/>
    <property type="match status" value="1"/>
</dbReference>
<dbReference type="Gene3D" id="1.10.287.1490">
    <property type="match status" value="1"/>
</dbReference>
<evidence type="ECO:0000256" key="5">
    <source>
        <dbReference type="ARBA" id="ARBA00022519"/>
    </source>
</evidence>
<evidence type="ECO:0000256" key="4">
    <source>
        <dbReference type="ARBA" id="ARBA00022475"/>
    </source>
</evidence>
<feature type="coiled-coil region" evidence="10">
    <location>
        <begin position="222"/>
        <end position="299"/>
    </location>
</feature>
<dbReference type="RefSeq" id="WP_289961670.1">
    <property type="nucleotide sequence ID" value="NZ_JAUEOZ010000001.1"/>
</dbReference>
<comment type="subcellular location">
    <subcellularLocation>
        <location evidence="1 9">Cell inner membrane</location>
        <topology evidence="1 9">Single-pass membrane protein</topology>
    </subcellularLocation>
</comment>
<reference evidence="13" key="1">
    <citation type="submission" date="2024-05" db="EMBL/GenBank/DDBJ databases">
        <title>Genome Sequences of Four Agar- Degrading Marine Bacteria.</title>
        <authorList>
            <person name="Phillips E.K."/>
            <person name="Shaffer J.C."/>
            <person name="Henson M.W."/>
            <person name="Temperton B."/>
            <person name="Thrash C.J."/>
            <person name="Martin M.O."/>
        </authorList>
    </citation>
    <scope>NUCLEOTIDE SEQUENCE</scope>
    <source>
        <strain evidence="13">EKP203</strain>
    </source>
</reference>
<keyword evidence="4 9" id="KW-1003">Cell membrane</keyword>
<feature type="transmembrane region" description="Helical" evidence="9">
    <location>
        <begin position="26"/>
        <end position="46"/>
    </location>
</feature>
<gene>
    <name evidence="13" type="ORF">QWJ08_09220</name>
</gene>
<evidence type="ECO:0000259" key="11">
    <source>
        <dbReference type="Pfam" id="PF25994"/>
    </source>
</evidence>
<comment type="caution">
    <text evidence="13">The sequence shown here is derived from an EMBL/GenBank/DDBJ whole genome shotgun (WGS) entry which is preliminary data.</text>
</comment>
<dbReference type="Proteomes" id="UP001169719">
    <property type="component" value="Unassembled WGS sequence"/>
</dbReference>
<sequence length="447" mass="49594">MSSSKFKDQGVTFEDGRRLDFSGKHILAKALFVIVVMLGGFIFWSFTSPLHSAAIAPGVIIVESKKKPIQHLEGGIIDHIHVQDGDNVEAGDLLITLSPTQAQANLNRLRAQWESDLARLNRLQAEIAGHSEIRFDPRLLSRAGSPEIQSILRTQQALFDKGQSLKDGEIDILEEKIEQARLDMVGLQQRYQAGRASLSYLAEQLSMHKKLLSSGNTSKSRYLDLQREYSQLQGQIADLNAQIGRAKGLVAEAKMELTNADYNRAKDLGEEVQQLERALNETREAMVNAQDVLQRVEIRAPQSGVIVSLNVVGSNAIIAPGDTLMEIVPQEDELIVEALVRPEDIEVMYVGLKTQVRLTAFSFRKTPPIDGKLIHISADRINDPQSGTSAYLAKVSLDQELLKQLDGSISLYPGMPAEVMILLEEQTPFDYLINPLAVASYRAMREM</sequence>
<dbReference type="PANTHER" id="PTHR30386:SF17">
    <property type="entry name" value="ALKALINE PROTEASE SECRETION PROTEIN APRE"/>
    <property type="match status" value="1"/>
</dbReference>
<protein>
    <recommendedName>
        <fullName evidence="9">Membrane fusion protein (MFP) family protein</fullName>
    </recommendedName>
</protein>
<keyword evidence="7 9" id="KW-1133">Transmembrane helix</keyword>
<keyword evidence="6 9" id="KW-0812">Transmembrane</keyword>
<dbReference type="PRINTS" id="PR01490">
    <property type="entry name" value="RTXTOXIND"/>
</dbReference>
<evidence type="ECO:0000256" key="3">
    <source>
        <dbReference type="ARBA" id="ARBA00022448"/>
    </source>
</evidence>
<feature type="domain" description="AprE-like long alpha-helical hairpin" evidence="11">
    <location>
        <begin position="102"/>
        <end position="292"/>
    </location>
</feature>
<evidence type="ECO:0000256" key="6">
    <source>
        <dbReference type="ARBA" id="ARBA00022692"/>
    </source>
</evidence>
<dbReference type="InterPro" id="IPR058982">
    <property type="entry name" value="Beta-barrel_AprE"/>
</dbReference>
<evidence type="ECO:0000256" key="9">
    <source>
        <dbReference type="RuleBase" id="RU365093"/>
    </source>
</evidence>
<dbReference type="Gene3D" id="2.40.50.100">
    <property type="match status" value="1"/>
</dbReference>
<evidence type="ECO:0000256" key="10">
    <source>
        <dbReference type="SAM" id="Coils"/>
    </source>
</evidence>